<dbReference type="RefSeq" id="WP_043802099.1">
    <property type="nucleotide sequence ID" value="NZ_BAAAYP010000052.1"/>
</dbReference>
<organism evidence="1 2">
    <name type="scientific">Rhodococcus aetherivorans</name>
    <dbReference type="NCBI Taxonomy" id="191292"/>
    <lineage>
        <taxon>Bacteria</taxon>
        <taxon>Bacillati</taxon>
        <taxon>Actinomycetota</taxon>
        <taxon>Actinomycetes</taxon>
        <taxon>Mycobacteriales</taxon>
        <taxon>Nocardiaceae</taxon>
        <taxon>Rhodococcus</taxon>
    </lineage>
</organism>
<keyword evidence="2" id="KW-1185">Reference proteome</keyword>
<accession>A0ABQ0YIB9</accession>
<reference evidence="1 2" key="1">
    <citation type="journal article" date="2018" name="Biodegradation">
        <title>1,4-Dioxane degradation characteristics of Rhodococcus aetherivorans JCM 14343.</title>
        <authorList>
            <person name="Inoue D."/>
            <person name="Tsunoda T."/>
            <person name="Yamamoto N."/>
            <person name="Ike M."/>
            <person name="Sei K."/>
        </authorList>
    </citation>
    <scope>NUCLEOTIDE SEQUENCE [LARGE SCALE GENOMIC DNA]</scope>
    <source>
        <strain evidence="1 2">JCM 14343</strain>
    </source>
</reference>
<protein>
    <submittedName>
        <fullName evidence="1">Gll1412 protein</fullName>
    </submittedName>
</protein>
<dbReference type="EMBL" id="BLAH01000053">
    <property type="protein sequence ID" value="GES36242.1"/>
    <property type="molecule type" value="Genomic_DNA"/>
</dbReference>
<sequence>MNILEPPRIDDRTYRELLAEATARIPVHNPEWRNFTDADPGMTLLQLWAFMSENLLYQARLIPDRVRLTFFELLGIDIPPATAARGVVAFDFPKGRLEVTSIPTGQEVLASRVPFRTTTGLTAAPVQVRAYVKRRVAAEEGFDEQYALLFGSFLDEGATFDYYRTEPVMWSATGANTVDAASTVDGAIWLAVLARRAAEVTPARELLGGTVLTLGVVPDVTLDTVVLPPAGSAAATSTEAFEFHLPDTSVALSASAAGRVPTYRPIETRTDTNVLAEPGVVELLLPSSQQLNHWDDLDPLEAGVGAFPPMLEGSDAERLITWIRMRTAGGAGRDAAGRRTARLTWIGANAALVEQCTRITRELVGHGSGLPDQHYRLANVPVLPDTVEIIIDGQAWGLVDDLMQAGPEIPTGAPSGRPGIAPDPNLPSRVVKFGAAAGELVFGDGLHGARPPKGAAIVASYDTGGGRQGLVGAGSISQAPFLPAGARVANPLPTWGGDEAPTVAQAERSIAAFVRHRDRMVAPADFEDVTRQTPGVDLGRVEALPLVHPDLPGQQLPGVVTLLLIPLHDPVSPDAPTPDQHFLRAVCDYVEDRRLLTTEVHLRGPVYVPVWASIGIDVMPGRAVGPVREAAKAAVRAYLSPLTGGHPGTGWPLLTPVSRLELTAVVARVDGVGKVFDVQLAGEGGTPVEQVDMPTALHLPHLVGIEVRQGDPLPITNLQGVAEPAPSGLPIPVVPEEC</sequence>
<comment type="caution">
    <text evidence="1">The sequence shown here is derived from an EMBL/GenBank/DDBJ whole genome shotgun (WGS) entry which is preliminary data.</text>
</comment>
<evidence type="ECO:0000313" key="1">
    <source>
        <dbReference type="EMBL" id="GES36242.1"/>
    </source>
</evidence>
<evidence type="ECO:0000313" key="2">
    <source>
        <dbReference type="Proteomes" id="UP000325466"/>
    </source>
</evidence>
<proteinExistence type="predicted"/>
<dbReference type="Proteomes" id="UP000325466">
    <property type="component" value="Unassembled WGS sequence"/>
</dbReference>
<name>A0ABQ0YIB9_9NOCA</name>
<gene>
    <name evidence="1" type="ORF">RAJCM14343_1493</name>
</gene>